<protein>
    <submittedName>
        <fullName evidence="2">Uncharacterized protein</fullName>
    </submittedName>
</protein>
<accession>A0ABD1YLR1</accession>
<dbReference type="PANTHER" id="PTHR35753">
    <property type="entry name" value="PROTEIN MAINTENANCE OF PSII UNDER HIGH LIGHT 1"/>
    <property type="match status" value="1"/>
</dbReference>
<evidence type="ECO:0000256" key="1">
    <source>
        <dbReference type="SAM" id="MobiDB-lite"/>
    </source>
</evidence>
<reference evidence="2 3" key="1">
    <citation type="submission" date="2024-09" db="EMBL/GenBank/DDBJ databases">
        <title>Chromosome-scale assembly of Riccia fluitans.</title>
        <authorList>
            <person name="Paukszto L."/>
            <person name="Sawicki J."/>
            <person name="Karawczyk K."/>
            <person name="Piernik-Szablinska J."/>
            <person name="Szczecinska M."/>
            <person name="Mazdziarz M."/>
        </authorList>
    </citation>
    <scope>NUCLEOTIDE SEQUENCE [LARGE SCALE GENOMIC DNA]</scope>
    <source>
        <strain evidence="2">Rf_01</strain>
        <tissue evidence="2">Aerial parts of the thallus</tissue>
    </source>
</reference>
<sequence length="239" mass="24599">MVIMAPALGVSQLVCSASCSMVPRPALSGSSLAPRPHWAVPRKSSLRIRAADKVEECNDEECAPAKEVGKLSLGWEAEERTKVTGTYPPINRPQGKWTGYVEKDTAGQTNIYSVEPTVYVADSALSSGSAGSSSDGAEKNLAIVGFISLTAVAAASVVLISLTKNAPTSVEQEAGYSGPNLSYFIAKFTPEAPPATAVVEAAVEAPEISSPPVVAVEETSTSAAPTEASESEAPAESSA</sequence>
<feature type="compositionally biased region" description="Low complexity" evidence="1">
    <location>
        <begin position="217"/>
        <end position="239"/>
    </location>
</feature>
<feature type="region of interest" description="Disordered" evidence="1">
    <location>
        <begin position="210"/>
        <end position="239"/>
    </location>
</feature>
<proteinExistence type="predicted"/>
<dbReference type="EMBL" id="JBHFFA010000004">
    <property type="protein sequence ID" value="KAL2631706.1"/>
    <property type="molecule type" value="Genomic_DNA"/>
</dbReference>
<evidence type="ECO:0000313" key="2">
    <source>
        <dbReference type="EMBL" id="KAL2631706.1"/>
    </source>
</evidence>
<comment type="caution">
    <text evidence="2">The sequence shown here is derived from an EMBL/GenBank/DDBJ whole genome shotgun (WGS) entry which is preliminary data.</text>
</comment>
<dbReference type="InterPro" id="IPR038936">
    <property type="entry name" value="MPH1"/>
</dbReference>
<name>A0ABD1YLR1_9MARC</name>
<dbReference type="Proteomes" id="UP001605036">
    <property type="component" value="Unassembled WGS sequence"/>
</dbReference>
<evidence type="ECO:0000313" key="3">
    <source>
        <dbReference type="Proteomes" id="UP001605036"/>
    </source>
</evidence>
<dbReference type="AlphaFoldDB" id="A0ABD1YLR1"/>
<keyword evidence="3" id="KW-1185">Reference proteome</keyword>
<gene>
    <name evidence="2" type="ORF">R1flu_016392</name>
</gene>
<organism evidence="2 3">
    <name type="scientific">Riccia fluitans</name>
    <dbReference type="NCBI Taxonomy" id="41844"/>
    <lineage>
        <taxon>Eukaryota</taxon>
        <taxon>Viridiplantae</taxon>
        <taxon>Streptophyta</taxon>
        <taxon>Embryophyta</taxon>
        <taxon>Marchantiophyta</taxon>
        <taxon>Marchantiopsida</taxon>
        <taxon>Marchantiidae</taxon>
        <taxon>Marchantiales</taxon>
        <taxon>Ricciaceae</taxon>
        <taxon>Riccia</taxon>
    </lineage>
</organism>
<dbReference type="PANTHER" id="PTHR35753:SF2">
    <property type="entry name" value="PROTEIN MAINTENANCE OF PSII UNDER HIGH LIGHT 1"/>
    <property type="match status" value="1"/>
</dbReference>